<dbReference type="InterPro" id="IPR000600">
    <property type="entry name" value="ROK"/>
</dbReference>
<gene>
    <name evidence="2" type="ORF">HGA03_13805</name>
</gene>
<dbReference type="Gene3D" id="3.30.420.40">
    <property type="match status" value="2"/>
</dbReference>
<dbReference type="Gene3D" id="1.10.10.10">
    <property type="entry name" value="Winged helix-like DNA-binding domain superfamily/Winged helix DNA-binding domain"/>
    <property type="match status" value="1"/>
</dbReference>
<dbReference type="InterPro" id="IPR036388">
    <property type="entry name" value="WH-like_DNA-bd_sf"/>
</dbReference>
<dbReference type="InterPro" id="IPR011991">
    <property type="entry name" value="ArsR-like_HTH"/>
</dbReference>
<dbReference type="CDD" id="cd00090">
    <property type="entry name" value="HTH_ARSR"/>
    <property type="match status" value="1"/>
</dbReference>
<dbReference type="Pfam" id="PF13412">
    <property type="entry name" value="HTH_24"/>
    <property type="match status" value="1"/>
</dbReference>
<comment type="similarity">
    <text evidence="1">Belongs to the ROK (NagC/XylR) family.</text>
</comment>
<evidence type="ECO:0000256" key="1">
    <source>
        <dbReference type="ARBA" id="ARBA00006479"/>
    </source>
</evidence>
<evidence type="ECO:0000313" key="3">
    <source>
        <dbReference type="Proteomes" id="UP000581206"/>
    </source>
</evidence>
<dbReference type="SUPFAM" id="SSF53067">
    <property type="entry name" value="Actin-like ATPase domain"/>
    <property type="match status" value="1"/>
</dbReference>
<dbReference type="PANTHER" id="PTHR18964">
    <property type="entry name" value="ROK (REPRESSOR, ORF, KINASE) FAMILY"/>
    <property type="match status" value="1"/>
</dbReference>
<reference evidence="2 3" key="1">
    <citation type="submission" date="2020-04" db="EMBL/GenBank/DDBJ databases">
        <title>MicrobeNet Type strains.</title>
        <authorList>
            <person name="Nicholson A.C."/>
        </authorList>
    </citation>
    <scope>NUCLEOTIDE SEQUENCE [LARGE SCALE GENOMIC DNA]</scope>
    <source>
        <strain evidence="2 3">ATCC BAA-788</strain>
    </source>
</reference>
<organism evidence="2 3">
    <name type="scientific">Cellulomonas denverensis</name>
    <dbReference type="NCBI Taxonomy" id="264297"/>
    <lineage>
        <taxon>Bacteria</taxon>
        <taxon>Bacillati</taxon>
        <taxon>Actinomycetota</taxon>
        <taxon>Actinomycetes</taxon>
        <taxon>Micrococcales</taxon>
        <taxon>Cellulomonadaceae</taxon>
        <taxon>Cellulomonas</taxon>
    </lineage>
</organism>
<evidence type="ECO:0000313" key="2">
    <source>
        <dbReference type="EMBL" id="NKY23740.1"/>
    </source>
</evidence>
<dbReference type="InterPro" id="IPR036390">
    <property type="entry name" value="WH_DNA-bd_sf"/>
</dbReference>
<name>A0A7X6R022_9CELL</name>
<dbReference type="AlphaFoldDB" id="A0A7X6R022"/>
<comment type="caution">
    <text evidence="2">The sequence shown here is derived from an EMBL/GenBank/DDBJ whole genome shotgun (WGS) entry which is preliminary data.</text>
</comment>
<dbReference type="PANTHER" id="PTHR18964:SF149">
    <property type="entry name" value="BIFUNCTIONAL UDP-N-ACETYLGLUCOSAMINE 2-EPIMERASE_N-ACETYLMANNOSAMINE KINASE"/>
    <property type="match status" value="1"/>
</dbReference>
<proteinExistence type="inferred from homology"/>
<dbReference type="RefSeq" id="WP_168630871.1">
    <property type="nucleotide sequence ID" value="NZ_BONL01000011.1"/>
</dbReference>
<dbReference type="EMBL" id="JAAXOX010000008">
    <property type="protein sequence ID" value="NKY23740.1"/>
    <property type="molecule type" value="Genomic_DNA"/>
</dbReference>
<accession>A0A7X6R022</accession>
<sequence>MSEGSGRRAARSTSPSRGRVLDLVRTRAPISRVELAELTGLTQAAISHAVRALIDDGLLVETDQRTYTGGKPRVLLSLNPRARCGIGVQLGADWIVLVVADAAGQVVARARLRGARDRDPAEVVADIATELDVLLRAAGVEPAAVVGIGVVAPGALDLERGAILVSRSLERWQGFGLRDALAGATGLPVLLDNDATAAAVGEFWSGRIAGSLAHCTLYMGASIGAGIVVGGSVYRGASSNTGPLGRMRLRGPDAGTVEDLAGPRAVAARVRAALADGRTSTVRLSADQDPFLDFTAVTAAAVHGDPLCHELIEESADYLADAAITVANLLDLDSLVLAGPSFTTAGAIYLRAVQDRIAQEFFPAARHQVRVMLSGQVADAAAVGAAALVLQEELAPRHLIARH</sequence>
<dbReference type="Proteomes" id="UP000581206">
    <property type="component" value="Unassembled WGS sequence"/>
</dbReference>
<protein>
    <submittedName>
        <fullName evidence="2">ROK family transcriptional regulator</fullName>
    </submittedName>
</protein>
<keyword evidence="3" id="KW-1185">Reference proteome</keyword>
<dbReference type="Pfam" id="PF00480">
    <property type="entry name" value="ROK"/>
    <property type="match status" value="1"/>
</dbReference>
<dbReference type="SUPFAM" id="SSF46785">
    <property type="entry name" value="Winged helix' DNA-binding domain"/>
    <property type="match status" value="1"/>
</dbReference>
<dbReference type="InterPro" id="IPR043129">
    <property type="entry name" value="ATPase_NBD"/>
</dbReference>